<keyword evidence="2" id="KW-1185">Reference proteome</keyword>
<reference evidence="1 2" key="1">
    <citation type="journal article" date="2018" name="Mol. Biol. Evol.">
        <title>Broad Genomic Sampling Reveals a Smut Pathogenic Ancestry of the Fungal Clade Ustilaginomycotina.</title>
        <authorList>
            <person name="Kijpornyongpan T."/>
            <person name="Mondo S.J."/>
            <person name="Barry K."/>
            <person name="Sandor L."/>
            <person name="Lee J."/>
            <person name="Lipzen A."/>
            <person name="Pangilinan J."/>
            <person name="LaButti K."/>
            <person name="Hainaut M."/>
            <person name="Henrissat B."/>
            <person name="Grigoriev I.V."/>
            <person name="Spatafora J.W."/>
            <person name="Aime M.C."/>
        </authorList>
    </citation>
    <scope>NUCLEOTIDE SEQUENCE [LARGE SCALE GENOMIC DNA]</scope>
    <source>
        <strain evidence="1 2">SA 807</strain>
    </source>
</reference>
<evidence type="ECO:0000313" key="1">
    <source>
        <dbReference type="EMBL" id="PWN51730.1"/>
    </source>
</evidence>
<sequence>MRFICRHLASQLLPLPSSLLLVPSPASSYQPSHSSTAPFVFSPRFPTLEKNFTSFDKGLQFLSILKPGPPPPSYWDRAGNGFCRGQNHTFYHRHHLRLMSYGVGTGLSLGLSI</sequence>
<evidence type="ECO:0000313" key="2">
    <source>
        <dbReference type="Proteomes" id="UP000245626"/>
    </source>
</evidence>
<protein>
    <submittedName>
        <fullName evidence="1">Uncharacterized protein</fullName>
    </submittedName>
</protein>
<gene>
    <name evidence="1" type="ORF">IE53DRAFT_385910</name>
</gene>
<accession>A0ACD0P0V6</accession>
<organism evidence="1 2">
    <name type="scientific">Violaceomyces palustris</name>
    <dbReference type="NCBI Taxonomy" id="1673888"/>
    <lineage>
        <taxon>Eukaryota</taxon>
        <taxon>Fungi</taxon>
        <taxon>Dikarya</taxon>
        <taxon>Basidiomycota</taxon>
        <taxon>Ustilaginomycotina</taxon>
        <taxon>Ustilaginomycetes</taxon>
        <taxon>Violaceomycetales</taxon>
        <taxon>Violaceomycetaceae</taxon>
        <taxon>Violaceomyces</taxon>
    </lineage>
</organism>
<dbReference type="Proteomes" id="UP000245626">
    <property type="component" value="Unassembled WGS sequence"/>
</dbReference>
<dbReference type="EMBL" id="KZ819821">
    <property type="protein sequence ID" value="PWN51730.1"/>
    <property type="molecule type" value="Genomic_DNA"/>
</dbReference>
<proteinExistence type="predicted"/>
<name>A0ACD0P0V6_9BASI</name>
<feature type="non-terminal residue" evidence="1">
    <location>
        <position position="113"/>
    </location>
</feature>